<evidence type="ECO:0000256" key="3">
    <source>
        <dbReference type="ARBA" id="ARBA00022801"/>
    </source>
</evidence>
<dbReference type="PANTHER" id="PTHR43806">
    <property type="entry name" value="PEPTIDASE S8"/>
    <property type="match status" value="1"/>
</dbReference>
<evidence type="ECO:0000256" key="1">
    <source>
        <dbReference type="ARBA" id="ARBA00011073"/>
    </source>
</evidence>
<organism evidence="8 9">
    <name type="scientific">Anthostomella pinea</name>
    <dbReference type="NCBI Taxonomy" id="933095"/>
    <lineage>
        <taxon>Eukaryota</taxon>
        <taxon>Fungi</taxon>
        <taxon>Dikarya</taxon>
        <taxon>Ascomycota</taxon>
        <taxon>Pezizomycotina</taxon>
        <taxon>Sordariomycetes</taxon>
        <taxon>Xylariomycetidae</taxon>
        <taxon>Xylariales</taxon>
        <taxon>Xylariaceae</taxon>
        <taxon>Anthostomella</taxon>
    </lineage>
</organism>
<keyword evidence="4" id="KW-0720">Serine protease</keyword>
<comment type="caution">
    <text evidence="8">The sequence shown here is derived from an EMBL/GenBank/DDBJ whole genome shotgun (WGS) entry which is preliminary data.</text>
</comment>
<dbReference type="GO" id="GO:0004252">
    <property type="term" value="F:serine-type endopeptidase activity"/>
    <property type="evidence" value="ECO:0007669"/>
    <property type="project" value="InterPro"/>
</dbReference>
<evidence type="ECO:0000313" key="8">
    <source>
        <dbReference type="EMBL" id="CAJ2501812.1"/>
    </source>
</evidence>
<dbReference type="Gene3D" id="3.40.50.200">
    <property type="entry name" value="Peptidase S8/S53 domain"/>
    <property type="match status" value="1"/>
</dbReference>
<keyword evidence="9" id="KW-1185">Reference proteome</keyword>
<evidence type="ECO:0000256" key="6">
    <source>
        <dbReference type="SAM" id="MobiDB-lite"/>
    </source>
</evidence>
<keyword evidence="2" id="KW-0645">Protease</keyword>
<dbReference type="AlphaFoldDB" id="A0AAI8YEJ0"/>
<keyword evidence="3" id="KW-0378">Hydrolase</keyword>
<comment type="similarity">
    <text evidence="1 5">Belongs to the peptidase S8 family.</text>
</comment>
<dbReference type="InterPro" id="IPR000209">
    <property type="entry name" value="Peptidase_S8/S53_dom"/>
</dbReference>
<evidence type="ECO:0000256" key="4">
    <source>
        <dbReference type="ARBA" id="ARBA00022825"/>
    </source>
</evidence>
<evidence type="ECO:0000259" key="7">
    <source>
        <dbReference type="Pfam" id="PF00082"/>
    </source>
</evidence>
<evidence type="ECO:0000256" key="5">
    <source>
        <dbReference type="PROSITE-ProRule" id="PRU01240"/>
    </source>
</evidence>
<protein>
    <submittedName>
        <fullName evidence="8">Uu.00g046650.m01.CDS01</fullName>
    </submittedName>
</protein>
<feature type="region of interest" description="Disordered" evidence="6">
    <location>
        <begin position="95"/>
        <end position="120"/>
    </location>
</feature>
<reference evidence="8" key="1">
    <citation type="submission" date="2023-10" db="EMBL/GenBank/DDBJ databases">
        <authorList>
            <person name="Hackl T."/>
        </authorList>
    </citation>
    <scope>NUCLEOTIDE SEQUENCE</scope>
</reference>
<dbReference type="Proteomes" id="UP001295740">
    <property type="component" value="Unassembled WGS sequence"/>
</dbReference>
<feature type="domain" description="Peptidase S8/S53" evidence="7">
    <location>
        <begin position="205"/>
        <end position="397"/>
    </location>
</feature>
<dbReference type="PROSITE" id="PS51892">
    <property type="entry name" value="SUBTILASE"/>
    <property type="match status" value="1"/>
</dbReference>
<gene>
    <name evidence="8" type="ORF">KHLLAP_LOCUS2280</name>
</gene>
<dbReference type="PROSITE" id="PS00138">
    <property type="entry name" value="SUBTILASE_SER"/>
    <property type="match status" value="1"/>
</dbReference>
<name>A0AAI8YEJ0_9PEZI</name>
<evidence type="ECO:0000313" key="9">
    <source>
        <dbReference type="Proteomes" id="UP001295740"/>
    </source>
</evidence>
<dbReference type="InterPro" id="IPR050131">
    <property type="entry name" value="Peptidase_S8_subtilisin-like"/>
</dbReference>
<dbReference type="EMBL" id="CAUWAG010000003">
    <property type="protein sequence ID" value="CAJ2501812.1"/>
    <property type="molecule type" value="Genomic_DNA"/>
</dbReference>
<sequence length="451" mass="49493">MDVGTLSKEGLASRAEGGLSFMQRDVVDEFMVFPEDGNKENDVTHIEEELRKLSSAIVPIRDGKELVFWAASLTENQAEKAREIEKVKNVQESTSAIVENEEMQERDLPRRKLPSPSDLSDVRKRDLDYVAQKDAVPELVAISQPRTEPDISQLKNKYVYDSRAGENSFVYHLELGVAYKNTQEFTKVIPILTPVASVKKMAPFDDESLNSHATCVADKAVGTKFGAAKKATLVVVKMAGVLKSDILQAVIAVINDLRANPERRKKSVVTLSLYWPVTTGSGAITTWERDLRRKIKEIIDMDVPFVNAAGNFGSQLGRHAIDTVPGVFEETDVPIINVGNADANGIIRPNSQGGAHLWMYATGDVTCYSKAGAVTTKDGTSFAAPLVAGEIANLLSREHVPFDTSDGKLVNSLREYLRSEGSWERTAPDGTKARMLWNGATEKDIQKAKAA</sequence>
<dbReference type="GO" id="GO:0006508">
    <property type="term" value="P:proteolysis"/>
    <property type="evidence" value="ECO:0007669"/>
    <property type="project" value="UniProtKB-KW"/>
</dbReference>
<evidence type="ECO:0000256" key="2">
    <source>
        <dbReference type="ARBA" id="ARBA00022670"/>
    </source>
</evidence>
<dbReference type="SUPFAM" id="SSF52743">
    <property type="entry name" value="Subtilisin-like"/>
    <property type="match status" value="1"/>
</dbReference>
<dbReference type="Pfam" id="PF00082">
    <property type="entry name" value="Peptidase_S8"/>
    <property type="match status" value="1"/>
</dbReference>
<dbReference type="InterPro" id="IPR023828">
    <property type="entry name" value="Peptidase_S8_Ser-AS"/>
</dbReference>
<comment type="caution">
    <text evidence="5">Lacks conserved residue(s) required for the propagation of feature annotation.</text>
</comment>
<dbReference type="InterPro" id="IPR036852">
    <property type="entry name" value="Peptidase_S8/S53_dom_sf"/>
</dbReference>
<accession>A0AAI8YEJ0</accession>
<proteinExistence type="inferred from homology"/>
<dbReference type="PANTHER" id="PTHR43806:SF11">
    <property type="entry name" value="CEREVISIN-RELATED"/>
    <property type="match status" value="1"/>
</dbReference>